<protein>
    <submittedName>
        <fullName evidence="1">Uncharacterized protein</fullName>
    </submittedName>
</protein>
<sequence length="118" mass="13747">MNTKDSIIRSLKVYRVLGAYLCHAYALTVFSSQGTTVDGDTFTLYSGRMAQREFHVALSCHKDESHVYINEEEINEHLKAIKEDVEITDEIRHTTLATLINQESQYYLEIEYLKREKQ</sequence>
<proteinExistence type="predicted"/>
<gene>
    <name evidence="1" type="ORF">VSF3289_00791</name>
</gene>
<evidence type="ECO:0000313" key="1">
    <source>
        <dbReference type="EMBL" id="ODS10532.1"/>
    </source>
</evidence>
<name>A0A1E3WNH3_9VIBR</name>
<dbReference type="RefSeq" id="WP_139127275.1">
    <property type="nucleotide sequence ID" value="NZ_MDCJ01000002.1"/>
</dbReference>
<comment type="caution">
    <text evidence="1">The sequence shown here is derived from an EMBL/GenBank/DDBJ whole genome shotgun (WGS) entry which is preliminary data.</text>
</comment>
<reference evidence="1 2" key="1">
    <citation type="submission" date="2016-08" db="EMBL/GenBank/DDBJ databases">
        <title>Genome sequencing of Vibrio scophthalmi strain FP3289, an isolated from Paralichthys olivaceus.</title>
        <authorList>
            <person name="Han H.-J."/>
        </authorList>
    </citation>
    <scope>NUCLEOTIDE SEQUENCE [LARGE SCALE GENOMIC DNA]</scope>
    <source>
        <strain evidence="1 2">FP3289</strain>
    </source>
</reference>
<dbReference type="AlphaFoldDB" id="A0A1E3WNH3"/>
<evidence type="ECO:0000313" key="2">
    <source>
        <dbReference type="Proteomes" id="UP000095131"/>
    </source>
</evidence>
<dbReference type="PATRIC" id="fig|45658.8.peg.780"/>
<accession>A0A1E3WNH3</accession>
<dbReference type="OrthoDB" id="1634048at2"/>
<dbReference type="EMBL" id="MDCJ01000002">
    <property type="protein sequence ID" value="ODS10532.1"/>
    <property type="molecule type" value="Genomic_DNA"/>
</dbReference>
<dbReference type="Proteomes" id="UP000095131">
    <property type="component" value="Unassembled WGS sequence"/>
</dbReference>
<organism evidence="1 2">
    <name type="scientific">Vibrio scophthalmi</name>
    <dbReference type="NCBI Taxonomy" id="45658"/>
    <lineage>
        <taxon>Bacteria</taxon>
        <taxon>Pseudomonadati</taxon>
        <taxon>Pseudomonadota</taxon>
        <taxon>Gammaproteobacteria</taxon>
        <taxon>Vibrionales</taxon>
        <taxon>Vibrionaceae</taxon>
        <taxon>Vibrio</taxon>
    </lineage>
</organism>